<dbReference type="InterPro" id="IPR040009">
    <property type="entry name" value="Mtf2/C5D6.12-like"/>
</dbReference>
<feature type="domain" description="Mtf2-like C-terminal" evidence="2">
    <location>
        <begin position="164"/>
        <end position="374"/>
    </location>
</feature>
<evidence type="ECO:0000313" key="4">
    <source>
        <dbReference type="Proteomes" id="UP000000591"/>
    </source>
</evidence>
<feature type="region of interest" description="Disordered" evidence="1">
    <location>
        <begin position="59"/>
        <end position="80"/>
    </location>
</feature>
<dbReference type="eggNOG" id="ENOG502RXV4">
    <property type="taxonomic scope" value="Eukaryota"/>
</dbReference>
<dbReference type="GO" id="GO:0005739">
    <property type="term" value="C:mitochondrion"/>
    <property type="evidence" value="ECO:0000318"/>
    <property type="project" value="GO_Central"/>
</dbReference>
<reference evidence="4" key="2">
    <citation type="journal article" date="2013" name="G3 (Bethesda)">
        <title>Genomes of Ashbya fungi isolated from insects reveal four mating-type loci, numerous translocations, lack of transposons, and distinct gene duplications.</title>
        <authorList>
            <person name="Dietrich F.S."/>
            <person name="Voegeli S."/>
            <person name="Kuo S."/>
            <person name="Philippsen P."/>
        </authorList>
    </citation>
    <scope>GENOME REANNOTATION</scope>
    <source>
        <strain evidence="4">ATCC 10895 / CBS 109.51 / FGSC 9923 / NRRL Y-1056</strain>
    </source>
</reference>
<evidence type="ECO:0000259" key="2">
    <source>
        <dbReference type="Pfam" id="PF19189"/>
    </source>
</evidence>
<dbReference type="KEGG" id="ago:AGOS_AER197W"/>
<dbReference type="EMBL" id="AE016818">
    <property type="protein sequence ID" value="AAS52878.2"/>
    <property type="molecule type" value="Genomic_DNA"/>
</dbReference>
<evidence type="ECO:0000256" key="1">
    <source>
        <dbReference type="SAM" id="MobiDB-lite"/>
    </source>
</evidence>
<dbReference type="RefSeq" id="NP_985054.2">
    <property type="nucleotide sequence ID" value="NM_210408.2"/>
</dbReference>
<accession>Q756Q7</accession>
<gene>
    <name evidence="3" type="ORF">AGOS_AER197W</name>
</gene>
<organism evidence="3 4">
    <name type="scientific">Eremothecium gossypii (strain ATCC 10895 / CBS 109.51 / FGSC 9923 / NRRL Y-1056)</name>
    <name type="common">Yeast</name>
    <name type="synonym">Ashbya gossypii</name>
    <dbReference type="NCBI Taxonomy" id="284811"/>
    <lineage>
        <taxon>Eukaryota</taxon>
        <taxon>Fungi</taxon>
        <taxon>Dikarya</taxon>
        <taxon>Ascomycota</taxon>
        <taxon>Saccharomycotina</taxon>
        <taxon>Saccharomycetes</taxon>
        <taxon>Saccharomycetales</taxon>
        <taxon>Saccharomycetaceae</taxon>
        <taxon>Eremothecium</taxon>
    </lineage>
</organism>
<dbReference type="AlphaFoldDB" id="Q756Q7"/>
<dbReference type="PANTHER" id="PTHR39468">
    <property type="entry name" value="CHROMOSOME 7, WHOLE GENOME SHOTGUN SEQUENCE"/>
    <property type="match status" value="1"/>
</dbReference>
<dbReference type="HOGENOM" id="CLU_056437_0_0_1"/>
<dbReference type="OMA" id="CNVDFYN"/>
<dbReference type="GeneID" id="4621264"/>
<dbReference type="Pfam" id="PF19189">
    <property type="entry name" value="Mtf2"/>
    <property type="match status" value="1"/>
</dbReference>
<dbReference type="FunCoup" id="Q756Q7">
    <property type="interactions" value="62"/>
</dbReference>
<dbReference type="Proteomes" id="UP000000591">
    <property type="component" value="Chromosome V"/>
</dbReference>
<dbReference type="InParanoid" id="Q756Q7"/>
<evidence type="ECO:0000313" key="3">
    <source>
        <dbReference type="EMBL" id="AAS52878.2"/>
    </source>
</evidence>
<dbReference type="STRING" id="284811.Q756Q7"/>
<proteinExistence type="predicted"/>
<sequence length="386" mass="44079">MLRHSLRRQLVLLRPLHRSNVQLETKHTFAADLGSEGLELSISEQQLLNDVFDKLLDSSDRQNAPAKTVNTDRNDKHPSGPQLLFEQKQRGGLPAHGILDFAAENKATVAGGAKLAAPELGRYPVSLTPEYFGSIGMDIPSHNFNKLQVSAAVIGDVERTERLKAKVEQALRPHIEYLRKHVVTDETLLQQLQQYLRDFANRDKKFDRPSEQHIEDIEASCQKNPKVLPPPYFLTIPAVLNELFTSKDFAFSDRRRYSLLSMIYQTCKTSRDISMYLQICNVDFYNLLLTYSWRNFQDVRAVNRILQDMNANGIMGDIQTMELLVAVSDKMQYMLDGIFDDTIPEDLHSTGILYCKDVADDVKRINRYLKLLKQTLLEDKAVPKSI</sequence>
<dbReference type="PANTHER" id="PTHR39468:SF1">
    <property type="entry name" value="MTF2-LIKE C-TERMINAL DOMAIN-CONTAINING PROTEIN"/>
    <property type="match status" value="1"/>
</dbReference>
<keyword evidence="4" id="KW-1185">Reference proteome</keyword>
<dbReference type="OrthoDB" id="2444174at2759"/>
<reference evidence="3 4" key="1">
    <citation type="journal article" date="2004" name="Science">
        <title>The Ashbya gossypii genome as a tool for mapping the ancient Saccharomyces cerevisiae genome.</title>
        <authorList>
            <person name="Dietrich F.S."/>
            <person name="Voegeli S."/>
            <person name="Brachat S."/>
            <person name="Lerch A."/>
            <person name="Gates K."/>
            <person name="Steiner S."/>
            <person name="Mohr C."/>
            <person name="Pohlmann R."/>
            <person name="Luedi P."/>
            <person name="Choi S."/>
            <person name="Wing R.A."/>
            <person name="Flavier A."/>
            <person name="Gaffney T.D."/>
            <person name="Philippsen P."/>
        </authorList>
    </citation>
    <scope>NUCLEOTIDE SEQUENCE [LARGE SCALE GENOMIC DNA]</scope>
    <source>
        <strain evidence="4">ATCC 10895 / CBS 109.51 / FGSC 9923 / NRRL Y-1056</strain>
    </source>
</reference>
<name>Q756Q7_EREGS</name>
<dbReference type="InterPro" id="IPR043837">
    <property type="entry name" value="Mtf2-like_C"/>
</dbReference>
<protein>
    <submittedName>
        <fullName evidence="3">AER197Wp</fullName>
    </submittedName>
</protein>